<sequence length="180" mass="20143">MTHGPSAEKSKTPEEKSTSKNEIRKPGPPPVRKRISKVTNMFGIKKLAFQFNRAVGNVDSTALPQQVRARCQDCDGYRAAIAETCDAMMQIMQGSPDHRPAVNSAQQLEYPPGTAPSEIFEKSLEKVKGYWYDEVVSSITQKRNIIGETIKGLWLNVPKPASSLRRSNVNYKIEDDDKFT</sequence>
<protein>
    <submittedName>
        <fullName evidence="2">Uncharacterized protein</fullName>
    </submittedName>
</protein>
<feature type="region of interest" description="Disordered" evidence="1">
    <location>
        <begin position="1"/>
        <end position="34"/>
    </location>
</feature>
<name>A0A368G1J5_ANCCA</name>
<keyword evidence="3" id="KW-1185">Reference proteome</keyword>
<evidence type="ECO:0000313" key="2">
    <source>
        <dbReference type="EMBL" id="RCN38321.1"/>
    </source>
</evidence>
<evidence type="ECO:0000256" key="1">
    <source>
        <dbReference type="SAM" id="MobiDB-lite"/>
    </source>
</evidence>
<organism evidence="2 3">
    <name type="scientific">Ancylostoma caninum</name>
    <name type="common">Dog hookworm</name>
    <dbReference type="NCBI Taxonomy" id="29170"/>
    <lineage>
        <taxon>Eukaryota</taxon>
        <taxon>Metazoa</taxon>
        <taxon>Ecdysozoa</taxon>
        <taxon>Nematoda</taxon>
        <taxon>Chromadorea</taxon>
        <taxon>Rhabditida</taxon>
        <taxon>Rhabditina</taxon>
        <taxon>Rhabditomorpha</taxon>
        <taxon>Strongyloidea</taxon>
        <taxon>Ancylostomatidae</taxon>
        <taxon>Ancylostomatinae</taxon>
        <taxon>Ancylostoma</taxon>
    </lineage>
</organism>
<gene>
    <name evidence="2" type="ORF">ANCCAN_15763</name>
</gene>
<reference evidence="2 3" key="1">
    <citation type="submission" date="2014-10" db="EMBL/GenBank/DDBJ databases">
        <title>Draft genome of the hookworm Ancylostoma caninum.</title>
        <authorList>
            <person name="Mitreva M."/>
        </authorList>
    </citation>
    <scope>NUCLEOTIDE SEQUENCE [LARGE SCALE GENOMIC DNA]</scope>
    <source>
        <strain evidence="2 3">Baltimore</strain>
    </source>
</reference>
<comment type="caution">
    <text evidence="2">The sequence shown here is derived from an EMBL/GenBank/DDBJ whole genome shotgun (WGS) entry which is preliminary data.</text>
</comment>
<feature type="compositionally biased region" description="Basic and acidic residues" evidence="1">
    <location>
        <begin position="1"/>
        <end position="25"/>
    </location>
</feature>
<dbReference type="EMBL" id="JOJR01000409">
    <property type="protein sequence ID" value="RCN38321.1"/>
    <property type="molecule type" value="Genomic_DNA"/>
</dbReference>
<dbReference type="Proteomes" id="UP000252519">
    <property type="component" value="Unassembled WGS sequence"/>
</dbReference>
<accession>A0A368G1J5</accession>
<proteinExistence type="predicted"/>
<evidence type="ECO:0000313" key="3">
    <source>
        <dbReference type="Proteomes" id="UP000252519"/>
    </source>
</evidence>
<dbReference type="AlphaFoldDB" id="A0A368G1J5"/>
<dbReference type="OrthoDB" id="5835493at2759"/>